<evidence type="ECO:0000313" key="16">
    <source>
        <dbReference type="EMBL" id="CRX39403.1"/>
    </source>
</evidence>
<dbReference type="SUPFAM" id="SSF51735">
    <property type="entry name" value="NAD(P)-binding Rossmann-fold domains"/>
    <property type="match status" value="1"/>
</dbReference>
<evidence type="ECO:0000256" key="6">
    <source>
        <dbReference type="ARBA" id="ARBA00022832"/>
    </source>
</evidence>
<keyword evidence="8 14" id="KW-0560">Oxidoreductase</keyword>
<dbReference type="AlphaFoldDB" id="A0A0H5DSU7"/>
<proteinExistence type="inferred from homology"/>
<keyword evidence="7 13" id="KW-0521">NADP</keyword>
<dbReference type="InterPro" id="IPR050259">
    <property type="entry name" value="SDR"/>
</dbReference>
<evidence type="ECO:0000313" key="17">
    <source>
        <dbReference type="Proteomes" id="UP000220251"/>
    </source>
</evidence>
<dbReference type="CDD" id="cd05333">
    <property type="entry name" value="BKR_SDR_c"/>
    <property type="match status" value="1"/>
</dbReference>
<keyword evidence="9 14" id="KW-0443">Lipid metabolism</keyword>
<dbReference type="PRINTS" id="PR00080">
    <property type="entry name" value="SDRFAMILY"/>
</dbReference>
<feature type="active site" description="Proton acceptor" evidence="12">
    <location>
        <position position="157"/>
    </location>
</feature>
<feature type="binding site" evidence="13">
    <location>
        <begin position="65"/>
        <end position="66"/>
    </location>
    <ligand>
        <name>NADP(+)</name>
        <dbReference type="ChEBI" id="CHEBI:58349"/>
    </ligand>
</feature>
<evidence type="ECO:0000259" key="15">
    <source>
        <dbReference type="SMART" id="SM00822"/>
    </source>
</evidence>
<dbReference type="InterPro" id="IPR002347">
    <property type="entry name" value="SDR_fam"/>
</dbReference>
<dbReference type="InterPro" id="IPR011284">
    <property type="entry name" value="3oxo_ACP_reduc"/>
</dbReference>
<evidence type="ECO:0000256" key="1">
    <source>
        <dbReference type="ARBA" id="ARBA00002607"/>
    </source>
</evidence>
<comment type="similarity">
    <text evidence="3 14">Belongs to the short-chain dehydrogenases/reductases (SDR) family.</text>
</comment>
<feature type="binding site" evidence="13">
    <location>
        <position position="38"/>
    </location>
    <ligand>
        <name>NADP(+)</name>
        <dbReference type="ChEBI" id="CHEBI:58349"/>
    </ligand>
</feature>
<dbReference type="EC" id="1.1.1.100" evidence="14"/>
<feature type="binding site" evidence="13">
    <location>
        <position position="92"/>
    </location>
    <ligand>
        <name>NADP(+)</name>
        <dbReference type="ChEBI" id="CHEBI:58349"/>
    </ligand>
</feature>
<keyword evidence="10 14" id="KW-0275">Fatty acid biosynthesis</keyword>
<dbReference type="GO" id="GO:0006633">
    <property type="term" value="P:fatty acid biosynthetic process"/>
    <property type="evidence" value="ECO:0007669"/>
    <property type="project" value="UniProtKB-UniPathway"/>
</dbReference>
<dbReference type="Pfam" id="PF13561">
    <property type="entry name" value="adh_short_C2"/>
    <property type="match status" value="1"/>
</dbReference>
<sequence length="249" mass="26397">MHDFKDKIALVTGGTSGIGLAIAGAFAKQGATTLVIGTDAGRGESAVQSIMEQVPGADVHFFKANVGKKEEVDATIKSILEKFKRVDILVNNAGITKDGLIMRMSEEDWDSVMDINVKSCYNLCQALARPMMKERSGRIINISSIVGIMGNPGQTNYAASKAAMIGFTKSLAKELAPRGILANVVAPGYIETKMTGALNDGQLSEVSKQVPLGRMGRPEEIADMVLFLASPSAGYITGQVFTVDGGLHM</sequence>
<reference evidence="17" key="1">
    <citation type="submission" date="2015-06" db="EMBL/GenBank/DDBJ databases">
        <authorList>
            <person name="Bertelli C."/>
        </authorList>
    </citation>
    <scope>NUCLEOTIDE SEQUENCE [LARGE SCALE GENOMIC DNA]</scope>
    <source>
        <strain evidence="17">CRIB-30</strain>
    </source>
</reference>
<gene>
    <name evidence="16" type="primary">fabG</name>
    <name evidence="16" type="ORF">ELAC_2082</name>
</gene>
<dbReference type="EMBL" id="CWGJ01000028">
    <property type="protein sequence ID" value="CRX39403.1"/>
    <property type="molecule type" value="Genomic_DNA"/>
</dbReference>
<dbReference type="NCBIfam" id="TIGR01830">
    <property type="entry name" value="3oxo_ACP_reduc"/>
    <property type="match status" value="1"/>
</dbReference>
<dbReference type="GO" id="GO:0004316">
    <property type="term" value="F:3-oxoacyl-[acyl-carrier-protein] reductase (NADPH) activity"/>
    <property type="evidence" value="ECO:0007669"/>
    <property type="project" value="UniProtKB-UniRule"/>
</dbReference>
<dbReference type="PANTHER" id="PTHR42879">
    <property type="entry name" value="3-OXOACYL-(ACYL-CARRIER-PROTEIN) REDUCTASE"/>
    <property type="match status" value="1"/>
</dbReference>
<dbReference type="PRINTS" id="PR00081">
    <property type="entry name" value="GDHRDH"/>
</dbReference>
<dbReference type="NCBIfam" id="NF005559">
    <property type="entry name" value="PRK07231.1"/>
    <property type="match status" value="1"/>
</dbReference>
<evidence type="ECO:0000256" key="7">
    <source>
        <dbReference type="ARBA" id="ARBA00022857"/>
    </source>
</evidence>
<dbReference type="Gene3D" id="3.40.50.720">
    <property type="entry name" value="NAD(P)-binding Rossmann-like Domain"/>
    <property type="match status" value="1"/>
</dbReference>
<keyword evidence="5 14" id="KW-0444">Lipid biosynthesis</keyword>
<dbReference type="NCBIfam" id="NF009466">
    <property type="entry name" value="PRK12826.1-2"/>
    <property type="match status" value="1"/>
</dbReference>
<keyword evidence="17" id="KW-1185">Reference proteome</keyword>
<dbReference type="RefSeq" id="WP_098039270.1">
    <property type="nucleotide sequence ID" value="NZ_CWGJ01000028.1"/>
</dbReference>
<evidence type="ECO:0000256" key="8">
    <source>
        <dbReference type="ARBA" id="ARBA00023002"/>
    </source>
</evidence>
<dbReference type="InterPro" id="IPR020904">
    <property type="entry name" value="Sc_DH/Rdtase_CS"/>
</dbReference>
<evidence type="ECO:0000256" key="4">
    <source>
        <dbReference type="ARBA" id="ARBA00011881"/>
    </source>
</evidence>
<dbReference type="FunFam" id="3.40.50.720:FF:000115">
    <property type="entry name" value="3-oxoacyl-[acyl-carrier-protein] reductase FabG"/>
    <property type="match status" value="1"/>
</dbReference>
<name>A0A0H5DSU7_9BACT</name>
<feature type="domain" description="Ketoreductase" evidence="15">
    <location>
        <begin position="7"/>
        <end position="188"/>
    </location>
</feature>
<keyword evidence="6 14" id="KW-0276">Fatty acid metabolism</keyword>
<evidence type="ECO:0000256" key="3">
    <source>
        <dbReference type="ARBA" id="ARBA00006484"/>
    </source>
</evidence>
<dbReference type="PANTHER" id="PTHR42879:SF2">
    <property type="entry name" value="3-OXOACYL-[ACYL-CARRIER-PROTEIN] REDUCTASE FABG"/>
    <property type="match status" value="1"/>
</dbReference>
<dbReference type="UniPathway" id="UPA00094"/>
<comment type="catalytic activity">
    <reaction evidence="11 14">
        <text>a (3R)-hydroxyacyl-[ACP] + NADP(+) = a 3-oxoacyl-[ACP] + NADPH + H(+)</text>
        <dbReference type="Rhea" id="RHEA:17397"/>
        <dbReference type="Rhea" id="RHEA-COMP:9916"/>
        <dbReference type="Rhea" id="RHEA-COMP:9945"/>
        <dbReference type="ChEBI" id="CHEBI:15378"/>
        <dbReference type="ChEBI" id="CHEBI:57783"/>
        <dbReference type="ChEBI" id="CHEBI:58349"/>
        <dbReference type="ChEBI" id="CHEBI:78776"/>
        <dbReference type="ChEBI" id="CHEBI:78827"/>
        <dbReference type="EC" id="1.1.1.100"/>
    </reaction>
</comment>
<evidence type="ECO:0000256" key="5">
    <source>
        <dbReference type="ARBA" id="ARBA00022516"/>
    </source>
</evidence>
<protein>
    <recommendedName>
        <fullName evidence="14">3-oxoacyl-[acyl-carrier-protein] reductase</fullName>
        <ecNumber evidence="14">1.1.1.100</ecNumber>
    </recommendedName>
</protein>
<dbReference type="OrthoDB" id="9803333at2"/>
<evidence type="ECO:0000256" key="9">
    <source>
        <dbReference type="ARBA" id="ARBA00023098"/>
    </source>
</evidence>
<evidence type="ECO:0000256" key="12">
    <source>
        <dbReference type="PIRSR" id="PIRSR611284-1"/>
    </source>
</evidence>
<dbReference type="GO" id="GO:0051287">
    <property type="term" value="F:NAD binding"/>
    <property type="evidence" value="ECO:0007669"/>
    <property type="project" value="UniProtKB-UniRule"/>
</dbReference>
<evidence type="ECO:0000256" key="11">
    <source>
        <dbReference type="ARBA" id="ARBA00048508"/>
    </source>
</evidence>
<comment type="subunit">
    <text evidence="4 14">Homotetramer.</text>
</comment>
<dbReference type="Proteomes" id="UP000220251">
    <property type="component" value="Unassembled WGS sequence"/>
</dbReference>
<feature type="binding site" evidence="13">
    <location>
        <position position="190"/>
    </location>
    <ligand>
        <name>NADP(+)</name>
        <dbReference type="ChEBI" id="CHEBI:58349"/>
    </ligand>
</feature>
<organism evidence="16 17">
    <name type="scientific">Estrella lausannensis</name>
    <dbReference type="NCBI Taxonomy" id="483423"/>
    <lineage>
        <taxon>Bacteria</taxon>
        <taxon>Pseudomonadati</taxon>
        <taxon>Chlamydiota</taxon>
        <taxon>Chlamydiia</taxon>
        <taxon>Parachlamydiales</taxon>
        <taxon>Candidatus Criblamydiaceae</taxon>
        <taxon>Estrella</taxon>
    </lineage>
</organism>
<feature type="binding site" evidence="13">
    <location>
        <begin position="157"/>
        <end position="161"/>
    </location>
    <ligand>
        <name>NADP(+)</name>
        <dbReference type="ChEBI" id="CHEBI:58349"/>
    </ligand>
</feature>
<dbReference type="InterPro" id="IPR036291">
    <property type="entry name" value="NAD(P)-bd_dom_sf"/>
</dbReference>
<comment type="function">
    <text evidence="1 14">Catalyzes the NADPH-dependent reduction of beta-ketoacyl-ACP substrates to beta-hydroxyacyl-ACP products, the first reductive step in the elongation cycle of fatty acid biosynthesis.</text>
</comment>
<accession>A0A0H5DSU7</accession>
<comment type="pathway">
    <text evidence="2 14">Lipid metabolism; fatty acid biosynthesis.</text>
</comment>
<evidence type="ECO:0000256" key="13">
    <source>
        <dbReference type="PIRSR" id="PIRSR611284-2"/>
    </source>
</evidence>
<evidence type="ECO:0000256" key="2">
    <source>
        <dbReference type="ARBA" id="ARBA00005194"/>
    </source>
</evidence>
<dbReference type="InterPro" id="IPR057326">
    <property type="entry name" value="KR_dom"/>
</dbReference>
<dbReference type="SMART" id="SM00822">
    <property type="entry name" value="PKS_KR"/>
    <property type="match status" value="1"/>
</dbReference>
<dbReference type="PROSITE" id="PS00061">
    <property type="entry name" value="ADH_SHORT"/>
    <property type="match status" value="1"/>
</dbReference>
<evidence type="ECO:0000256" key="14">
    <source>
        <dbReference type="RuleBase" id="RU366074"/>
    </source>
</evidence>
<evidence type="ECO:0000256" key="10">
    <source>
        <dbReference type="ARBA" id="ARBA00023160"/>
    </source>
</evidence>